<dbReference type="STRING" id="46177.SAMN05660976_06565"/>
<dbReference type="AlphaFoldDB" id="A0A1H8CY57"/>
<dbReference type="Proteomes" id="UP000198953">
    <property type="component" value="Unassembled WGS sequence"/>
</dbReference>
<accession>A0A1H8CY57</accession>
<proteinExistence type="predicted"/>
<evidence type="ECO:0000313" key="2">
    <source>
        <dbReference type="Proteomes" id="UP000198953"/>
    </source>
</evidence>
<evidence type="ECO:0000313" key="1">
    <source>
        <dbReference type="EMBL" id="SEM99374.1"/>
    </source>
</evidence>
<gene>
    <name evidence="1" type="ORF">SAMN05660976_06565</name>
</gene>
<sequence length="218" mass="24252">MEAYELRDDPHLGTRVCPLPVPRELGDLVERGHRVSWPVWLDRGPRMLRHLLDLCRLRTARGLAVLSWLAAGEAPEELGWLWDPRRLSGPRQERMYTAAADVPDPVLDLVLANWTWALDTCHGGRVAAPYLAATAYPRDGHAAAGAAMTLFQTYDRQPESRAALAAAWAAGKVGADWCRAAELREAYGTQAPVFTYPRAGAPPAVGLRPWIERLFRLR</sequence>
<dbReference type="OrthoDB" id="3519189at2"/>
<keyword evidence="2" id="KW-1185">Reference proteome</keyword>
<organism evidence="1 2">
    <name type="scientific">Nonomuraea pusilla</name>
    <dbReference type="NCBI Taxonomy" id="46177"/>
    <lineage>
        <taxon>Bacteria</taxon>
        <taxon>Bacillati</taxon>
        <taxon>Actinomycetota</taxon>
        <taxon>Actinomycetes</taxon>
        <taxon>Streptosporangiales</taxon>
        <taxon>Streptosporangiaceae</taxon>
        <taxon>Nonomuraea</taxon>
    </lineage>
</organism>
<dbReference type="RefSeq" id="WP_091104424.1">
    <property type="nucleotide sequence ID" value="NZ_FOBF01000020.1"/>
</dbReference>
<dbReference type="EMBL" id="FOBF01000020">
    <property type="protein sequence ID" value="SEM99374.1"/>
    <property type="molecule type" value="Genomic_DNA"/>
</dbReference>
<name>A0A1H8CY57_9ACTN</name>
<reference evidence="1 2" key="1">
    <citation type="submission" date="2016-10" db="EMBL/GenBank/DDBJ databases">
        <authorList>
            <person name="de Groot N.N."/>
        </authorList>
    </citation>
    <scope>NUCLEOTIDE SEQUENCE [LARGE SCALE GENOMIC DNA]</scope>
    <source>
        <strain evidence="1 2">DSM 43357</strain>
    </source>
</reference>
<protein>
    <submittedName>
        <fullName evidence="1">Uncharacterized protein</fullName>
    </submittedName>
</protein>